<evidence type="ECO:0000313" key="1">
    <source>
        <dbReference type="EMBL" id="RUP43523.1"/>
    </source>
</evidence>
<keyword evidence="2" id="KW-1185">Reference proteome</keyword>
<dbReference type="SUPFAM" id="SSF52799">
    <property type="entry name" value="(Phosphotyrosine protein) phosphatases II"/>
    <property type="match status" value="3"/>
</dbReference>
<proteinExistence type="predicted"/>
<dbReference type="PANTHER" id="PTHR23339">
    <property type="entry name" value="TYROSINE SPECIFIC PROTEIN PHOSPHATASE AND DUAL SPECIFICITY PROTEIN PHOSPHATASE"/>
    <property type="match status" value="1"/>
</dbReference>
<protein>
    <submittedName>
        <fullName evidence="1">Inositol hexakisphosphate-domain-containing protein</fullName>
    </submittedName>
</protein>
<sequence>MKLGEFTTRLWLVEHPLFSLSNNVYFYRTQTIIRFTIGLSTILAVLNCHPKSISQASCIWWVTMFSTREEPLIYLNGYPYVLRDYAQPQHNIRAYLGIRANRLEQMEERLKDDVVKEAARIGGLLLMMGPSYRVGSPLTRYRRPAKVRGFRLSCIMSAMPKFDSPTMYHSKSPSISSPVFGSFLASGHRVHYFRIPISPEQASEDDYLDEYVRVIRDLSPADPLVFNCGMGVVRTTFGMIVAQIIRRAQIIDQGIPDPFPIFGWQYPSPRPRAASFTGTTAMNANENGNGNAEQWRGLEEAEETRAQNKALLRLVYVLERGEYSRRVEWILRTAVIAHVFAFLIIHTGLDSKMSPRSAVEWALARGNLIDNLKNAILGNYQWITGLVSVLESGTYSKKLLDVVIDRCDALINIREDILMNRVRHTSSSDTVYLSKALVGLERYFFLLSFTSYVNESPDSRFEVPFSRWVKQRTEIWTMLENLRRKGPQLYLFRPVDDLSKLSGGKEKGRAGIGAGDGWGSMFGTGREIAGELERFVVKNRTGTVLGADTILKIDHWRNEEAVTPSASEPDMKQLQQTSPFFIEGATNFRRIRRTHVYGVAQPTFAGAERVIAAMRRDWSRNRNVVWINLREEPIIYINGQPYVLRDNQHTLRNIRAYSGITASRLELLEQRLKDDVLKELEQYDGRMLLHAEVGNGTVPVWEDVRPEDVLTVREVMDKVKEEVARGRINTQVEAEIESGESEEVGPVELNYYRIPVTAEGAPVYKDFDDLRHLMGQVDWSTTGLVVNCQVGLGRSTTGTVIATLITHWLQGLRTPKMPWADGQNQFQLPPPNQGMEVNYQIINSLLRVIKNGLECKRLVDEIVDDCAVYLNLRDCIEDFRLHAENAADETIKRRAVKRGLAALERYFLLICFQSYLDQMDADTAGDLESFQAWMARHQEFDTILQELERDGMESLVPVEKLNPGDGIALTSEVLSVVNQRKGQVLALQTILKHDAFPGCQKMSLREKVEGAPNYRRVPLALVKSAVSMNGGVTLSEIANPMTEDLDEILEPPFVCGCAMPTKDAVVSVLKKMNAGPGGKRKVFWTCLREEPVVYVNKRPFVLRLFMDPLKNLETTGIARHRVENMERKLKEDILAEIRQYEGRVLLHDEELLDKGGYSIVPIWETVNPEDIVTPCDVFDSIKAEGYQVDFFRIPITDEQAPIPIVFDQIISRLKGVDGTIDVLFNCQMGRGRTTTGMVIACLMGMILNNDAALDMAGSYIVDDSSVPFSVEEETTSFSDDTEAEKYNSRNRYLNGEYKIILQLVGVLTFGKLAKRRTDQAIDLCEHMQNLRKAIYDYKLRVEGTETTGTRMWLGLREVGLNYLIRYFYLIVFADYLLEEMSGGMDGGETDDDFSDDEAMKPFRATKRVAGQRKVLSFSEWLAERREITNIIRVANQDFS</sequence>
<organism evidence="1 2">
    <name type="scientific">Jimgerdemannia flammicorona</name>
    <dbReference type="NCBI Taxonomy" id="994334"/>
    <lineage>
        <taxon>Eukaryota</taxon>
        <taxon>Fungi</taxon>
        <taxon>Fungi incertae sedis</taxon>
        <taxon>Mucoromycota</taxon>
        <taxon>Mucoromycotina</taxon>
        <taxon>Endogonomycetes</taxon>
        <taxon>Endogonales</taxon>
        <taxon>Endogonaceae</taxon>
        <taxon>Jimgerdemannia</taxon>
    </lineage>
</organism>
<reference evidence="1 2" key="1">
    <citation type="journal article" date="2018" name="New Phytol.">
        <title>Phylogenomics of Endogonaceae and evolution of mycorrhizas within Mucoromycota.</title>
        <authorList>
            <person name="Chang Y."/>
            <person name="Desiro A."/>
            <person name="Na H."/>
            <person name="Sandor L."/>
            <person name="Lipzen A."/>
            <person name="Clum A."/>
            <person name="Barry K."/>
            <person name="Grigoriev I.V."/>
            <person name="Martin F.M."/>
            <person name="Stajich J.E."/>
            <person name="Smith M.E."/>
            <person name="Bonito G."/>
            <person name="Spatafora J.W."/>
        </authorList>
    </citation>
    <scope>NUCLEOTIDE SEQUENCE [LARGE SCALE GENOMIC DNA]</scope>
    <source>
        <strain evidence="1 2">GMNB39</strain>
    </source>
</reference>
<dbReference type="CDD" id="cd14496">
    <property type="entry name" value="PTP_paladin"/>
    <property type="match status" value="1"/>
</dbReference>
<gene>
    <name evidence="1" type="ORF">BC936DRAFT_137048</name>
</gene>
<dbReference type="Gene3D" id="3.90.190.10">
    <property type="entry name" value="Protein tyrosine phosphatase superfamily"/>
    <property type="match status" value="3"/>
</dbReference>
<dbReference type="Proteomes" id="UP000268093">
    <property type="component" value="Unassembled WGS sequence"/>
</dbReference>
<accession>A0A433CY63</accession>
<dbReference type="InterPro" id="IPR050561">
    <property type="entry name" value="PTP"/>
</dbReference>
<dbReference type="Pfam" id="PF14566">
    <property type="entry name" value="PTPlike_phytase"/>
    <property type="match status" value="3"/>
</dbReference>
<evidence type="ECO:0000313" key="2">
    <source>
        <dbReference type="Proteomes" id="UP000268093"/>
    </source>
</evidence>
<comment type="caution">
    <text evidence="1">The sequence shown here is derived from an EMBL/GenBank/DDBJ whole genome shotgun (WGS) entry which is preliminary data.</text>
</comment>
<dbReference type="InterPro" id="IPR029021">
    <property type="entry name" value="Prot-tyrosine_phosphatase-like"/>
</dbReference>
<name>A0A433CY63_9FUNG</name>
<dbReference type="SMART" id="SM01301">
    <property type="entry name" value="PTPlike_phytase"/>
    <property type="match status" value="3"/>
</dbReference>
<dbReference type="OrthoDB" id="66369at2759"/>
<dbReference type="EMBL" id="RBNI01010772">
    <property type="protein sequence ID" value="RUP43523.1"/>
    <property type="molecule type" value="Genomic_DNA"/>
</dbReference>